<dbReference type="PANTHER" id="PTHR33797:SF2">
    <property type="entry name" value="ORGANIC HYDROPEROXIDE RESISTANCE PROTEIN-LIKE"/>
    <property type="match status" value="1"/>
</dbReference>
<dbReference type="Gene3D" id="2.20.25.10">
    <property type="match status" value="1"/>
</dbReference>
<proteinExistence type="inferred from homology"/>
<evidence type="ECO:0000313" key="3">
    <source>
        <dbReference type="Proteomes" id="UP000546200"/>
    </source>
</evidence>
<dbReference type="AlphaFoldDB" id="A0A7W9EXE5"/>
<dbReference type="SUPFAM" id="SSF82784">
    <property type="entry name" value="OsmC-like"/>
    <property type="match status" value="1"/>
</dbReference>
<dbReference type="NCBIfam" id="TIGR03561">
    <property type="entry name" value="organ_hyd_perox"/>
    <property type="match status" value="1"/>
</dbReference>
<dbReference type="InterPro" id="IPR019953">
    <property type="entry name" value="OHR"/>
</dbReference>
<dbReference type="InterPro" id="IPR015946">
    <property type="entry name" value="KH_dom-like_a/b"/>
</dbReference>
<sequence length="141" mass="14439">MPIDVKYRTTAATTGGREGQTRTLDGTLDLKLSTPKELGGAGGDGTNPEQLFAAGYSACFLSAMKAVSPKLKVQVPADAIVTATVGIGGRAEGGFGLDVALDVALPGLNQADAERLVEAAHQVCPYSNAIRGNVDVRLALV</sequence>
<dbReference type="RefSeq" id="WP_184060276.1">
    <property type="nucleotide sequence ID" value="NZ_JACIJK010000014.1"/>
</dbReference>
<comment type="caution">
    <text evidence="2">The sequence shown here is derived from an EMBL/GenBank/DDBJ whole genome shotgun (WGS) entry which is preliminary data.</text>
</comment>
<accession>A0A7W9EXE5</accession>
<evidence type="ECO:0000313" key="2">
    <source>
        <dbReference type="EMBL" id="MBB5716737.1"/>
    </source>
</evidence>
<reference evidence="2 3" key="1">
    <citation type="submission" date="2020-08" db="EMBL/GenBank/DDBJ databases">
        <title>Genomic Encyclopedia of Type Strains, Phase IV (KMG-IV): sequencing the most valuable type-strain genomes for metagenomic binning, comparative biology and taxonomic classification.</title>
        <authorList>
            <person name="Goeker M."/>
        </authorList>
    </citation>
    <scope>NUCLEOTIDE SEQUENCE [LARGE SCALE GENOMIC DNA]</scope>
    <source>
        <strain evidence="2 3">DSM 100044</strain>
    </source>
</reference>
<dbReference type="PANTHER" id="PTHR33797">
    <property type="entry name" value="ORGANIC HYDROPEROXIDE RESISTANCE PROTEIN-LIKE"/>
    <property type="match status" value="1"/>
</dbReference>
<gene>
    <name evidence="2" type="ORF">FHS94_003609</name>
</gene>
<name>A0A7W9EXE5_9SPHN</name>
<dbReference type="Pfam" id="PF02566">
    <property type="entry name" value="OsmC"/>
    <property type="match status" value="1"/>
</dbReference>
<dbReference type="InterPro" id="IPR003718">
    <property type="entry name" value="OsmC/Ohr_fam"/>
</dbReference>
<evidence type="ECO:0000256" key="1">
    <source>
        <dbReference type="ARBA" id="ARBA00007378"/>
    </source>
</evidence>
<dbReference type="InterPro" id="IPR036102">
    <property type="entry name" value="OsmC/Ohrsf"/>
</dbReference>
<organism evidence="2 3">
    <name type="scientific">Sphingomonas aerophila</name>
    <dbReference type="NCBI Taxonomy" id="1344948"/>
    <lineage>
        <taxon>Bacteria</taxon>
        <taxon>Pseudomonadati</taxon>
        <taxon>Pseudomonadota</taxon>
        <taxon>Alphaproteobacteria</taxon>
        <taxon>Sphingomonadales</taxon>
        <taxon>Sphingomonadaceae</taxon>
        <taxon>Sphingomonas</taxon>
    </lineage>
</organism>
<dbReference type="EMBL" id="JACIJK010000014">
    <property type="protein sequence ID" value="MBB5716737.1"/>
    <property type="molecule type" value="Genomic_DNA"/>
</dbReference>
<dbReference type="GO" id="GO:0006979">
    <property type="term" value="P:response to oxidative stress"/>
    <property type="evidence" value="ECO:0007669"/>
    <property type="project" value="InterPro"/>
</dbReference>
<dbReference type="Gene3D" id="3.30.300.20">
    <property type="match status" value="1"/>
</dbReference>
<dbReference type="Proteomes" id="UP000546200">
    <property type="component" value="Unassembled WGS sequence"/>
</dbReference>
<keyword evidence="3" id="KW-1185">Reference proteome</keyword>
<protein>
    <submittedName>
        <fullName evidence="2">Ohr subfamily peroxiredoxin</fullName>
    </submittedName>
</protein>
<comment type="similarity">
    <text evidence="1">Belongs to the OsmC/Ohr family.</text>
</comment>